<dbReference type="GO" id="GO:0055091">
    <property type="term" value="P:phospholipid homeostasis"/>
    <property type="evidence" value="ECO:0007669"/>
    <property type="project" value="TreeGrafter"/>
</dbReference>
<evidence type="ECO:0000259" key="6">
    <source>
        <dbReference type="SMART" id="SM00328"/>
    </source>
</evidence>
<evidence type="ECO:0000256" key="4">
    <source>
        <dbReference type="ARBA" id="ARBA00023180"/>
    </source>
</evidence>
<dbReference type="GO" id="GO:0034374">
    <property type="term" value="P:low-density lipoprotein particle remodeling"/>
    <property type="evidence" value="ECO:0007669"/>
    <property type="project" value="TreeGrafter"/>
</dbReference>
<dbReference type="AlphaFoldDB" id="A0AAJ7TEN7"/>
<dbReference type="Proteomes" id="UP001318040">
    <property type="component" value="Chromosome 25"/>
</dbReference>
<dbReference type="InterPro" id="IPR017942">
    <property type="entry name" value="Lipid-bd_serum_glycop_N"/>
</dbReference>
<dbReference type="GO" id="GO:0017129">
    <property type="term" value="F:triglyceride binding"/>
    <property type="evidence" value="ECO:0007669"/>
    <property type="project" value="TreeGrafter"/>
</dbReference>
<dbReference type="SUPFAM" id="SSF55394">
    <property type="entry name" value="Bactericidal permeability-increasing protein, BPI"/>
    <property type="match status" value="2"/>
</dbReference>
<keyword evidence="4" id="KW-0325">Glycoprotein</keyword>
<dbReference type="GO" id="GO:0034197">
    <property type="term" value="P:triglyceride transport"/>
    <property type="evidence" value="ECO:0007669"/>
    <property type="project" value="TreeGrafter"/>
</dbReference>
<dbReference type="Pfam" id="PF01273">
    <property type="entry name" value="LBP_BPI_CETP"/>
    <property type="match status" value="1"/>
</dbReference>
<keyword evidence="3" id="KW-0964">Secreted</keyword>
<dbReference type="GO" id="GO:0042632">
    <property type="term" value="P:cholesterol homeostasis"/>
    <property type="evidence" value="ECO:0007669"/>
    <property type="project" value="TreeGrafter"/>
</dbReference>
<accession>A0AAJ7TEN7</accession>
<evidence type="ECO:0000256" key="2">
    <source>
        <dbReference type="ARBA" id="ARBA00007292"/>
    </source>
</evidence>
<comment type="subcellular location">
    <subcellularLocation>
        <location evidence="1">Secreted</location>
    </subcellularLocation>
</comment>
<comment type="similarity">
    <text evidence="2">Belongs to the BPI/LBP/Plunc superfamily. BPI/LBP family.</text>
</comment>
<protein>
    <submittedName>
        <fullName evidence="8">Cholesteryl ester transfer protein-like</fullName>
    </submittedName>
</protein>
<dbReference type="KEGG" id="pmrn:116945897"/>
<dbReference type="RefSeq" id="XP_032816445.1">
    <property type="nucleotide sequence ID" value="XM_032960554.1"/>
</dbReference>
<keyword evidence="5" id="KW-0732">Signal</keyword>
<dbReference type="GO" id="GO:0070328">
    <property type="term" value="P:triglyceride homeostasis"/>
    <property type="evidence" value="ECO:0007669"/>
    <property type="project" value="TreeGrafter"/>
</dbReference>
<dbReference type="SMART" id="SM00328">
    <property type="entry name" value="BPI1"/>
    <property type="match status" value="1"/>
</dbReference>
<keyword evidence="7" id="KW-1185">Reference proteome</keyword>
<sequence>MGFSRLWAVLAAVSLCCCAVPSFASCKDETRQDESPGFVFRMTKAATNFLNQESIEVIQAVLKNTTFPSVQDNSPIPFIGTVYYSLTDLRITNTAVAKSEIVLLEGYGLSFHGKDIEIVVQGKVSYEYRSWLTSYVSNRTILFTVYTKTSLNITSRVSSSNGTFLIEPPSCHLHIDDLQLRLAKNENLGIQFLGDMLTIPIRQLLRIQVCSELRNVGKELSFRLQEQTDKLTLDDRNALDVSLLSCPLITKDYIETRHKGWMIHRGEVLGRNGSSLWAPLDSVPTERMMGMRIADSVLESLAHAFFQENLLKNFTWDDVEEVFGSTSDTTGFLEFCKKVLVRTGGKDSLEQTLLIVSSPRPPKLSCEPSGIHLSSTIKVDVTQDGGPVLFSIQLFIKTISSAHAITEGRSINGTVDTFRVKSVDTSILTPEELATFPKLLRNYVKTVAQEVVLERFEREVLDSVNHNGMDGILLVDPVFNTQHGYLQLETNISIEDHFFARIIKQKIYG</sequence>
<feature type="domain" description="Lipid-binding serum glycoprotein N-terminal" evidence="6">
    <location>
        <begin position="41"/>
        <end position="267"/>
    </location>
</feature>
<proteinExistence type="inferred from homology"/>
<dbReference type="PANTHER" id="PTHR47616">
    <property type="entry name" value="CHOLESTERYL ESTER TRANSFER PROTEIN"/>
    <property type="match status" value="1"/>
</dbReference>
<dbReference type="InterPro" id="IPR017130">
    <property type="entry name" value="Cholesteryl_ester_transfer"/>
</dbReference>
<organism evidence="7 8">
    <name type="scientific">Petromyzon marinus</name>
    <name type="common">Sea lamprey</name>
    <dbReference type="NCBI Taxonomy" id="7757"/>
    <lineage>
        <taxon>Eukaryota</taxon>
        <taxon>Metazoa</taxon>
        <taxon>Chordata</taxon>
        <taxon>Craniata</taxon>
        <taxon>Vertebrata</taxon>
        <taxon>Cyclostomata</taxon>
        <taxon>Hyperoartia</taxon>
        <taxon>Petromyzontiformes</taxon>
        <taxon>Petromyzontidae</taxon>
        <taxon>Petromyzon</taxon>
    </lineage>
</organism>
<evidence type="ECO:0000256" key="5">
    <source>
        <dbReference type="SAM" id="SignalP"/>
    </source>
</evidence>
<dbReference type="GO" id="GO:0005548">
    <property type="term" value="F:phospholipid transporter activity"/>
    <property type="evidence" value="ECO:0007669"/>
    <property type="project" value="TreeGrafter"/>
</dbReference>
<dbReference type="Gene3D" id="3.15.20.10">
    <property type="entry name" value="Bactericidal permeability-increasing protein, domain 2"/>
    <property type="match status" value="1"/>
</dbReference>
<dbReference type="Gene3D" id="3.15.10.10">
    <property type="entry name" value="Bactericidal permeability-increasing protein, domain 1"/>
    <property type="match status" value="1"/>
</dbReference>
<dbReference type="PANTHER" id="PTHR47616:SF1">
    <property type="entry name" value="CHOLESTERYL ESTER TRANSFER PROTEIN"/>
    <property type="match status" value="1"/>
</dbReference>
<dbReference type="GO" id="GO:0046470">
    <property type="term" value="P:phosphatidylcholine metabolic process"/>
    <property type="evidence" value="ECO:0007669"/>
    <property type="project" value="TreeGrafter"/>
</dbReference>
<evidence type="ECO:0000313" key="8">
    <source>
        <dbReference type="RefSeq" id="XP_032816445.1"/>
    </source>
</evidence>
<dbReference type="GO" id="GO:0120020">
    <property type="term" value="F:cholesterol transfer activity"/>
    <property type="evidence" value="ECO:0007669"/>
    <property type="project" value="InterPro"/>
</dbReference>
<dbReference type="GO" id="GO:0031210">
    <property type="term" value="F:phosphatidylcholine binding"/>
    <property type="evidence" value="ECO:0007669"/>
    <property type="project" value="TreeGrafter"/>
</dbReference>
<reference evidence="8" key="1">
    <citation type="submission" date="2025-08" db="UniProtKB">
        <authorList>
            <consortium name="RefSeq"/>
        </authorList>
    </citation>
    <scope>IDENTIFICATION</scope>
    <source>
        <tissue evidence="8">Sperm</tissue>
    </source>
</reference>
<dbReference type="GO" id="GO:0034372">
    <property type="term" value="P:very-low-density lipoprotein particle remodeling"/>
    <property type="evidence" value="ECO:0007669"/>
    <property type="project" value="TreeGrafter"/>
</dbReference>
<dbReference type="GO" id="GO:0008203">
    <property type="term" value="P:cholesterol metabolic process"/>
    <property type="evidence" value="ECO:0007669"/>
    <property type="project" value="TreeGrafter"/>
</dbReference>
<dbReference type="GO" id="GO:0006641">
    <property type="term" value="P:triglyceride metabolic process"/>
    <property type="evidence" value="ECO:0007669"/>
    <property type="project" value="TreeGrafter"/>
</dbReference>
<gene>
    <name evidence="8" type="primary">LOC116945897</name>
</gene>
<dbReference type="GO" id="GO:0034375">
    <property type="term" value="P:high-density lipoprotein particle remodeling"/>
    <property type="evidence" value="ECO:0007669"/>
    <property type="project" value="TreeGrafter"/>
</dbReference>
<dbReference type="GO" id="GO:0043691">
    <property type="term" value="P:reverse cholesterol transport"/>
    <property type="evidence" value="ECO:0007669"/>
    <property type="project" value="InterPro"/>
</dbReference>
<dbReference type="CTD" id="1071"/>
<feature type="signal peptide" evidence="5">
    <location>
        <begin position="1"/>
        <end position="24"/>
    </location>
</feature>
<dbReference type="InterPro" id="IPR017943">
    <property type="entry name" value="Bactericidal_perm-incr_a/b_dom"/>
</dbReference>
<evidence type="ECO:0000256" key="1">
    <source>
        <dbReference type="ARBA" id="ARBA00004613"/>
    </source>
</evidence>
<evidence type="ECO:0000313" key="7">
    <source>
        <dbReference type="Proteomes" id="UP001318040"/>
    </source>
</evidence>
<dbReference type="GO" id="GO:0034364">
    <property type="term" value="C:high-density lipoprotein particle"/>
    <property type="evidence" value="ECO:0007669"/>
    <property type="project" value="InterPro"/>
</dbReference>
<dbReference type="PROSITE" id="PS51257">
    <property type="entry name" value="PROKAR_LIPOPROTEIN"/>
    <property type="match status" value="1"/>
</dbReference>
<feature type="chain" id="PRO_5042487686" evidence="5">
    <location>
        <begin position="25"/>
        <end position="509"/>
    </location>
</feature>
<evidence type="ECO:0000256" key="3">
    <source>
        <dbReference type="ARBA" id="ARBA00022525"/>
    </source>
</evidence>
<dbReference type="GO" id="GO:0015485">
    <property type="term" value="F:cholesterol binding"/>
    <property type="evidence" value="ECO:0007669"/>
    <property type="project" value="TreeGrafter"/>
</dbReference>
<name>A0AAJ7TEN7_PETMA</name>